<organism evidence="1 2">
    <name type="scientific">Geobacillus subterraneus</name>
    <dbReference type="NCBI Taxonomy" id="129338"/>
    <lineage>
        <taxon>Bacteria</taxon>
        <taxon>Bacillati</taxon>
        <taxon>Bacillota</taxon>
        <taxon>Bacilli</taxon>
        <taxon>Bacillales</taxon>
        <taxon>Anoxybacillaceae</taxon>
        <taxon>Geobacillus</taxon>
    </lineage>
</organism>
<dbReference type="EMBL" id="AP022557">
    <property type="protein sequence ID" value="BBW97442.1"/>
    <property type="molecule type" value="Genomic_DNA"/>
</dbReference>
<name>A0A679FLJ9_9BACL</name>
<sequence>MAIKYDEYLLLELFNSEPIIIDREAEIYKYQVQGSLGLELALSFSVYDQYVTIRLDHNQLQNPLYDIEIQNVEEIRVEKSKLIILKQQSKEPVIEVKVTPNFMIDLSI</sequence>
<gene>
    <name evidence="1" type="ORF">GsuE55_22750</name>
</gene>
<dbReference type="RefSeq" id="WP_033843136.1">
    <property type="nucleotide sequence ID" value="NZ_AP022557.1"/>
</dbReference>
<protein>
    <submittedName>
        <fullName evidence="1">Uncharacterized protein</fullName>
    </submittedName>
</protein>
<evidence type="ECO:0000313" key="1">
    <source>
        <dbReference type="EMBL" id="BBW97442.1"/>
    </source>
</evidence>
<accession>A0A679FLJ9</accession>
<dbReference type="AlphaFoldDB" id="A0A679FLJ9"/>
<proteinExistence type="predicted"/>
<dbReference type="Proteomes" id="UP000501421">
    <property type="component" value="Chromosome"/>
</dbReference>
<evidence type="ECO:0000313" key="2">
    <source>
        <dbReference type="Proteomes" id="UP000501421"/>
    </source>
</evidence>
<keyword evidence="2" id="KW-1185">Reference proteome</keyword>
<reference evidence="2" key="1">
    <citation type="journal article" date="2020" name="Microbiol. Resour. Announc.">
        <title>Complete Genome Sequence of Geobacillus sp. Strain E55-1, Isolated from Mine Geyser in Japan.</title>
        <authorList>
            <person name="Miyazaki K."/>
            <person name="Hase E."/>
            <person name="Tokito N."/>
        </authorList>
    </citation>
    <scope>NUCLEOTIDE SEQUENCE [LARGE SCALE GENOMIC DNA]</scope>
    <source>
        <strain evidence="2">E55-1</strain>
    </source>
</reference>